<dbReference type="eggNOG" id="ENOG502S1M2">
    <property type="taxonomic scope" value="Eukaryota"/>
</dbReference>
<dbReference type="PANTHER" id="PTHR47932:SF44">
    <property type="entry name" value="MIOREX COMPLEX COMPONENT 1"/>
    <property type="match status" value="1"/>
</dbReference>
<evidence type="ECO:0008006" key="4">
    <source>
        <dbReference type="Google" id="ProtNLM"/>
    </source>
</evidence>
<dbReference type="InterPro" id="IPR011990">
    <property type="entry name" value="TPR-like_helical_dom_sf"/>
</dbReference>
<organism evidence="2 3">
    <name type="scientific">Candida tropicalis (strain ATCC MYA-3404 / T1)</name>
    <name type="common">Yeast</name>
    <dbReference type="NCBI Taxonomy" id="294747"/>
    <lineage>
        <taxon>Eukaryota</taxon>
        <taxon>Fungi</taxon>
        <taxon>Dikarya</taxon>
        <taxon>Ascomycota</taxon>
        <taxon>Saccharomycotina</taxon>
        <taxon>Pichiomycetes</taxon>
        <taxon>Debaryomycetaceae</taxon>
        <taxon>Candida/Lodderomyces clade</taxon>
        <taxon>Candida</taxon>
    </lineage>
</organism>
<dbReference type="VEuPathDB" id="FungiDB:CTRG_01873"/>
<gene>
    <name evidence="2" type="ORF">CTRG_01873</name>
</gene>
<dbReference type="GeneID" id="8300137"/>
<dbReference type="STRING" id="294747.C5M7P1"/>
<accession>C5M7P1</accession>
<dbReference type="Gene3D" id="1.25.40.10">
    <property type="entry name" value="Tetratricopeptide repeat domain"/>
    <property type="match status" value="1"/>
</dbReference>
<dbReference type="AlphaFoldDB" id="C5M7P1"/>
<protein>
    <recommendedName>
        <fullName evidence="4">Mitochondrial group I intron splicing factor CCM1</fullName>
    </recommendedName>
</protein>
<evidence type="ECO:0000313" key="3">
    <source>
        <dbReference type="Proteomes" id="UP000002037"/>
    </source>
</evidence>
<dbReference type="EMBL" id="GG692396">
    <property type="protein sequence ID" value="EER35011.1"/>
    <property type="molecule type" value="Genomic_DNA"/>
</dbReference>
<evidence type="ECO:0000256" key="1">
    <source>
        <dbReference type="ARBA" id="ARBA00022737"/>
    </source>
</evidence>
<dbReference type="Proteomes" id="UP000002037">
    <property type="component" value="Unassembled WGS sequence"/>
</dbReference>
<dbReference type="PANTHER" id="PTHR47932">
    <property type="entry name" value="ATPASE EXPRESSION PROTEIN 3"/>
    <property type="match status" value="1"/>
</dbReference>
<dbReference type="OrthoDB" id="185373at2759"/>
<dbReference type="HOGENOM" id="CLU_013751_0_0_1"/>
<dbReference type="KEGG" id="ctp:CTRG_01873"/>
<sequence>MIPVRVLLVRIPVLLYPTSQTFIRSFSSTSPILAKSLLKNFVGSKIKSKNKNKNKNKKKKEYIIEEPTIYQNETIQKYYNGISPYLVEEESSDLTNELKVKMMSTKIEELLNNVEEIEGNDELIEVLELSIKNGFKDINNNNRTNIPIELSILLFDKLYNEIIIKQPGFSKQIIESLLLNIEKLPNLTIIQLVTYIQDSKSSKLNQILKSLLNRINFDSFLKDYLEYLYEKKKLSLEIFEELIELEMIKDDMIKYLNKHIEDLFKETTPEVHCYLNLEYNIDRIQYVINQMINKLQFSGISLDSLLTIFKLNWEILQVNKCQESSDNNDKILNYLQDKTNQVKDEIFRQNLDDESLAECLLFTSWKYNNKMLANEITEFISKDEVKFSQMLRYQSEVYKIVHNSLSNNVVEQIIAKLPEHMENPSEVYEKSIQAIMTSDISPTSEIIDQLQIQLSTEKSIYSYKYLLDRAIEMNDYEVSMKIFNASVSDFTPWAQYNTDPTISKTINDLIQCVVNNNPMKQAFPIFQSIKAQLQQQINIDTINSIVPKILQEDLTGDVIELMTRELPKMEQEQPDKFPIDKPFGYKYYKLYDMIHTYCITNTNDSRMVNNWYLYVHCYNYFFIPHERLLPTMKFFCENQRWNAALRIFRSSLELSKLHGEHNHKPPSREMYLYLINEFGDKLYEEGIIEIHESLKMDLTLDYQDRELIHSIMNAYCNLQEVSKVRDLFLTMSLNPKDEGGVDETSAMLMIKAYTYHDLMYVEKFWNNLTTFGLIPDYKLLKQYLIAYSYHGLIDKSIEIVENIEQDYDLELNDDLLINMYNYCYEIQGQQKLQNWATKNHPEIWNNIVKSGKLIQASGYKPNENFLVDGSTNDPKRLNEPIFK</sequence>
<reference evidence="2 3" key="1">
    <citation type="journal article" date="2009" name="Nature">
        <title>Evolution of pathogenicity and sexual reproduction in eight Candida genomes.</title>
        <authorList>
            <person name="Butler G."/>
            <person name="Rasmussen M.D."/>
            <person name="Lin M.F."/>
            <person name="Santos M.A."/>
            <person name="Sakthikumar S."/>
            <person name="Munro C.A."/>
            <person name="Rheinbay E."/>
            <person name="Grabherr M."/>
            <person name="Forche A."/>
            <person name="Reedy J.L."/>
            <person name="Agrafioti I."/>
            <person name="Arnaud M.B."/>
            <person name="Bates S."/>
            <person name="Brown A.J."/>
            <person name="Brunke S."/>
            <person name="Costanzo M.C."/>
            <person name="Fitzpatrick D.A."/>
            <person name="de Groot P.W."/>
            <person name="Harris D."/>
            <person name="Hoyer L.L."/>
            <person name="Hube B."/>
            <person name="Klis F.M."/>
            <person name="Kodira C."/>
            <person name="Lennard N."/>
            <person name="Logue M.E."/>
            <person name="Martin R."/>
            <person name="Neiman A.M."/>
            <person name="Nikolaou E."/>
            <person name="Quail M.A."/>
            <person name="Quinn J."/>
            <person name="Santos M.C."/>
            <person name="Schmitzberger F.F."/>
            <person name="Sherlock G."/>
            <person name="Shah P."/>
            <person name="Silverstein K.A."/>
            <person name="Skrzypek M.S."/>
            <person name="Soll D."/>
            <person name="Staggs R."/>
            <person name="Stansfield I."/>
            <person name="Stumpf M.P."/>
            <person name="Sudbery P.E."/>
            <person name="Srikantha T."/>
            <person name="Zeng Q."/>
            <person name="Berman J."/>
            <person name="Berriman M."/>
            <person name="Heitman J."/>
            <person name="Gow N.A."/>
            <person name="Lorenz M.C."/>
            <person name="Birren B.W."/>
            <person name="Kellis M."/>
            <person name="Cuomo C.A."/>
        </authorList>
    </citation>
    <scope>NUCLEOTIDE SEQUENCE [LARGE SCALE GENOMIC DNA]</scope>
    <source>
        <strain evidence="3">ATCC MYA-3404 / T1</strain>
    </source>
</reference>
<proteinExistence type="predicted"/>
<name>C5M7P1_CANTT</name>
<keyword evidence="3" id="KW-1185">Reference proteome</keyword>
<dbReference type="RefSeq" id="XP_002547566.1">
    <property type="nucleotide sequence ID" value="XM_002547520.1"/>
</dbReference>
<evidence type="ECO:0000313" key="2">
    <source>
        <dbReference type="EMBL" id="EER35011.1"/>
    </source>
</evidence>
<keyword evidence="1" id="KW-0677">Repeat</keyword>